<sequence>MEINLRSKDKSEGEFLAGLRPPPIMVSDYIDSSLDMNCLECCILEDWKCKQYSKRGFHVPVRARGDTCKNEDAGWLEVFMGVPPASNLPPQQDALTCGLSIGKKERWNGIGVLKRNTGQLWIEALSVYSSGAIYEVGDTIHVGPYHYK</sequence>
<reference evidence="2" key="1">
    <citation type="journal article" date="2022" name="Mol. Ecol. Resour.">
        <title>The genomes of chicory, endive, great burdock and yacon provide insights into Asteraceae palaeo-polyploidization history and plant inulin production.</title>
        <authorList>
            <person name="Fan W."/>
            <person name="Wang S."/>
            <person name="Wang H."/>
            <person name="Wang A."/>
            <person name="Jiang F."/>
            <person name="Liu H."/>
            <person name="Zhao H."/>
            <person name="Xu D."/>
            <person name="Zhang Y."/>
        </authorList>
    </citation>
    <scope>NUCLEOTIDE SEQUENCE [LARGE SCALE GENOMIC DNA]</scope>
    <source>
        <strain evidence="2">cv. Punajuju</strain>
    </source>
</reference>
<dbReference type="EMBL" id="CM042010">
    <property type="protein sequence ID" value="KAI3780354.1"/>
    <property type="molecule type" value="Genomic_DNA"/>
</dbReference>
<gene>
    <name evidence="1" type="ORF">L2E82_10333</name>
</gene>
<accession>A0ACB9G9R7</accession>
<name>A0ACB9G9R7_CICIN</name>
<organism evidence="1 2">
    <name type="scientific">Cichorium intybus</name>
    <name type="common">Chicory</name>
    <dbReference type="NCBI Taxonomy" id="13427"/>
    <lineage>
        <taxon>Eukaryota</taxon>
        <taxon>Viridiplantae</taxon>
        <taxon>Streptophyta</taxon>
        <taxon>Embryophyta</taxon>
        <taxon>Tracheophyta</taxon>
        <taxon>Spermatophyta</taxon>
        <taxon>Magnoliopsida</taxon>
        <taxon>eudicotyledons</taxon>
        <taxon>Gunneridae</taxon>
        <taxon>Pentapetalae</taxon>
        <taxon>asterids</taxon>
        <taxon>campanulids</taxon>
        <taxon>Asterales</taxon>
        <taxon>Asteraceae</taxon>
        <taxon>Cichorioideae</taxon>
        <taxon>Cichorieae</taxon>
        <taxon>Cichoriinae</taxon>
        <taxon>Cichorium</taxon>
    </lineage>
</organism>
<evidence type="ECO:0000313" key="1">
    <source>
        <dbReference type="EMBL" id="KAI3780354.1"/>
    </source>
</evidence>
<comment type="caution">
    <text evidence="1">The sequence shown here is derived from an EMBL/GenBank/DDBJ whole genome shotgun (WGS) entry which is preliminary data.</text>
</comment>
<reference evidence="1 2" key="2">
    <citation type="journal article" date="2022" name="Mol. Ecol. Resour.">
        <title>The genomes of chicory, endive, great burdock and yacon provide insights into Asteraceae paleo-polyploidization history and plant inulin production.</title>
        <authorList>
            <person name="Fan W."/>
            <person name="Wang S."/>
            <person name="Wang H."/>
            <person name="Wang A."/>
            <person name="Jiang F."/>
            <person name="Liu H."/>
            <person name="Zhao H."/>
            <person name="Xu D."/>
            <person name="Zhang Y."/>
        </authorList>
    </citation>
    <scope>NUCLEOTIDE SEQUENCE [LARGE SCALE GENOMIC DNA]</scope>
    <source>
        <strain evidence="2">cv. Punajuju</strain>
        <tissue evidence="1">Leaves</tissue>
    </source>
</reference>
<keyword evidence="2" id="KW-1185">Reference proteome</keyword>
<proteinExistence type="predicted"/>
<evidence type="ECO:0000313" key="2">
    <source>
        <dbReference type="Proteomes" id="UP001055811"/>
    </source>
</evidence>
<dbReference type="Proteomes" id="UP001055811">
    <property type="component" value="Linkage Group LG02"/>
</dbReference>
<protein>
    <submittedName>
        <fullName evidence="1">Uncharacterized protein</fullName>
    </submittedName>
</protein>